<dbReference type="CDD" id="cd00158">
    <property type="entry name" value="RHOD"/>
    <property type="match status" value="1"/>
</dbReference>
<evidence type="ECO:0000313" key="5">
    <source>
        <dbReference type="Proteomes" id="UP000011592"/>
    </source>
</evidence>
<dbReference type="PROSITE" id="PS50206">
    <property type="entry name" value="RHODANESE_3"/>
    <property type="match status" value="1"/>
</dbReference>
<dbReference type="AlphaFoldDB" id="L9YU10"/>
<dbReference type="PANTHER" id="PTHR43084:SF1">
    <property type="entry name" value="PERSULFIDE DIOXYGENASE ETHE1, MITOCHONDRIAL"/>
    <property type="match status" value="1"/>
</dbReference>
<comment type="caution">
    <text evidence="4">The sequence shown here is derived from an EMBL/GenBank/DDBJ whole genome shotgun (WGS) entry which is preliminary data.</text>
</comment>
<evidence type="ECO:0000313" key="4">
    <source>
        <dbReference type="EMBL" id="ELY77685.1"/>
    </source>
</evidence>
<proteinExistence type="predicted"/>
<dbReference type="Pfam" id="PF00753">
    <property type="entry name" value="Lactamase_B"/>
    <property type="match status" value="1"/>
</dbReference>
<keyword evidence="5" id="KW-1185">Reference proteome</keyword>
<name>L9YU10_9EURY</name>
<dbReference type="Proteomes" id="UP000011592">
    <property type="component" value="Unassembled WGS sequence"/>
</dbReference>
<dbReference type="GO" id="GO:0070813">
    <property type="term" value="P:hydrogen sulfide metabolic process"/>
    <property type="evidence" value="ECO:0007669"/>
    <property type="project" value="TreeGrafter"/>
</dbReference>
<dbReference type="InterPro" id="IPR051682">
    <property type="entry name" value="Mito_Persulfide_Diox"/>
</dbReference>
<dbReference type="InterPro" id="IPR001279">
    <property type="entry name" value="Metallo-B-lactamas"/>
</dbReference>
<feature type="domain" description="Rhodanese" evidence="3">
    <location>
        <begin position="30"/>
        <end position="128"/>
    </location>
</feature>
<protein>
    <submittedName>
        <fullName evidence="4">Beta-lactamase</fullName>
    </submittedName>
</protein>
<evidence type="ECO:0000256" key="2">
    <source>
        <dbReference type="SAM" id="MobiDB-lite"/>
    </source>
</evidence>
<dbReference type="InterPro" id="IPR036866">
    <property type="entry name" value="RibonucZ/Hydroxyglut_hydro"/>
</dbReference>
<dbReference type="Gene3D" id="3.60.15.10">
    <property type="entry name" value="Ribonuclease Z/Hydroxyacylglutathione hydrolase-like"/>
    <property type="match status" value="1"/>
</dbReference>
<dbReference type="InterPro" id="IPR001763">
    <property type="entry name" value="Rhodanese-like_dom"/>
</dbReference>
<dbReference type="EMBL" id="AOIJ01000060">
    <property type="protein sequence ID" value="ELY77685.1"/>
    <property type="molecule type" value="Genomic_DNA"/>
</dbReference>
<dbReference type="Gene3D" id="3.40.250.10">
    <property type="entry name" value="Rhodanese-like domain"/>
    <property type="match status" value="1"/>
</dbReference>
<dbReference type="PATRIC" id="fig|1230459.4.peg.2935"/>
<dbReference type="SMART" id="SM00849">
    <property type="entry name" value="Lactamase_B"/>
    <property type="match status" value="1"/>
</dbReference>
<dbReference type="SUPFAM" id="SSF56281">
    <property type="entry name" value="Metallo-hydrolase/oxidoreductase"/>
    <property type="match status" value="1"/>
</dbReference>
<organism evidence="4 5">
    <name type="scientific">Natrinema gari JCM 14663</name>
    <dbReference type="NCBI Taxonomy" id="1230459"/>
    <lineage>
        <taxon>Archaea</taxon>
        <taxon>Methanobacteriati</taxon>
        <taxon>Methanobacteriota</taxon>
        <taxon>Stenosarchaea group</taxon>
        <taxon>Halobacteria</taxon>
        <taxon>Halobacteriales</taxon>
        <taxon>Natrialbaceae</taxon>
        <taxon>Natrinema</taxon>
    </lineage>
</organism>
<reference evidence="4 5" key="1">
    <citation type="journal article" date="2014" name="PLoS Genet.">
        <title>Phylogenetically driven sequencing of extremely halophilic archaea reveals strategies for static and dynamic osmo-response.</title>
        <authorList>
            <person name="Becker E.A."/>
            <person name="Seitzer P.M."/>
            <person name="Tritt A."/>
            <person name="Larsen D."/>
            <person name="Krusor M."/>
            <person name="Yao A.I."/>
            <person name="Wu D."/>
            <person name="Madern D."/>
            <person name="Eisen J.A."/>
            <person name="Darling A.E."/>
            <person name="Facciotti M.T."/>
        </authorList>
    </citation>
    <scope>NUCLEOTIDE SEQUENCE [LARGE SCALE GENOMIC DNA]</scope>
    <source>
        <strain evidence="4 5">JCM 14663</strain>
    </source>
</reference>
<sequence length="409" mass="43450">MTMTDRSDAADAADETPSIAPDALPERLQSGDSMTVLDVRDRDEFERWHLTGDGIEAVQIPHMKFIQAQATGDVPDLVTDLEEPILAVCGHGEASAHAVDLLRDAGIDAANLAGGMDAWADLYRVRELDVDAPARVLQYDRPSSGCLAYAIYSGGEAAVIDPLRAFADRYDADTTDRDAALTYAIDTHVHADHVSGVRALADRTDATAVVPDGATDRGLAFDAMTVEDGSTNPASHAQQDAVDELRIGDVTLTVLATPGHTTESISLRLEGGDSPILFTGDTLFLEGVGRPDLERGDDGAAAAAGQLYETLRNRLLEYPDETTIAPGHYSDAADPHEDGAYAARLGALRDRLDALSMDEAAFVAHATSDLPPRPSNYERIVAANLGLEDVDADTAFELELGPNNCAVAD</sequence>
<dbReference type="GO" id="GO:0050313">
    <property type="term" value="F:sulfur dioxygenase activity"/>
    <property type="evidence" value="ECO:0007669"/>
    <property type="project" value="InterPro"/>
</dbReference>
<dbReference type="PANTHER" id="PTHR43084">
    <property type="entry name" value="PERSULFIDE DIOXYGENASE ETHE1"/>
    <property type="match status" value="1"/>
</dbReference>
<dbReference type="CDD" id="cd07724">
    <property type="entry name" value="POD-like_MBL-fold"/>
    <property type="match status" value="1"/>
</dbReference>
<dbReference type="GO" id="GO:0046872">
    <property type="term" value="F:metal ion binding"/>
    <property type="evidence" value="ECO:0007669"/>
    <property type="project" value="UniProtKB-KW"/>
</dbReference>
<evidence type="ECO:0000259" key="3">
    <source>
        <dbReference type="PROSITE" id="PS50206"/>
    </source>
</evidence>
<keyword evidence="1" id="KW-0479">Metal-binding</keyword>
<feature type="region of interest" description="Disordered" evidence="2">
    <location>
        <begin position="1"/>
        <end position="27"/>
    </location>
</feature>
<evidence type="ECO:0000256" key="1">
    <source>
        <dbReference type="ARBA" id="ARBA00022723"/>
    </source>
</evidence>
<accession>L9YU10</accession>
<dbReference type="Pfam" id="PF00581">
    <property type="entry name" value="Rhodanese"/>
    <property type="match status" value="1"/>
</dbReference>
<dbReference type="InterPro" id="IPR036873">
    <property type="entry name" value="Rhodanese-like_dom_sf"/>
</dbReference>
<dbReference type="InterPro" id="IPR044528">
    <property type="entry name" value="POD-like_MBL-fold"/>
</dbReference>
<dbReference type="SMART" id="SM00450">
    <property type="entry name" value="RHOD"/>
    <property type="match status" value="1"/>
</dbReference>
<dbReference type="SUPFAM" id="SSF52821">
    <property type="entry name" value="Rhodanese/Cell cycle control phosphatase"/>
    <property type="match status" value="1"/>
</dbReference>
<dbReference type="GO" id="GO:0006749">
    <property type="term" value="P:glutathione metabolic process"/>
    <property type="evidence" value="ECO:0007669"/>
    <property type="project" value="InterPro"/>
</dbReference>
<gene>
    <name evidence="4" type="ORF">C486_14679</name>
</gene>